<dbReference type="GO" id="GO:0006865">
    <property type="term" value="P:amino acid transport"/>
    <property type="evidence" value="ECO:0007669"/>
    <property type="project" value="UniProtKB-KW"/>
</dbReference>
<dbReference type="Pfam" id="PF13458">
    <property type="entry name" value="Peripla_BP_6"/>
    <property type="match status" value="1"/>
</dbReference>
<dbReference type="Proteomes" id="UP000319949">
    <property type="component" value="Unassembled WGS sequence"/>
</dbReference>
<sequence length="463" mass="49755">MGAATALVSVSAASFFNFRFRRIIWLDRHLSSVDAERCWIRSWQEAGAPARELSLPKAIQMRIDRFIAAMIGSLMALAAAQARAQVSDDVVRIGVMNDQSGLYADIGGPGSVAAAKMAVEDAGGTVLGKPISVVFADHQNKPDVGAAIARRWFEVDKVDMAIGFDNSAVALAVQQLAADQNRIVIAGAVGSTAFTGKSCTETSASWVYDSYALTTSLAKAIVAQGGDTWFFVTVDYAFGHSLEESAANAVRSAGGKVLGSVRHPLNTSDFSSYLLRAQASGAKVIALANSGGDMVTAIKQAKEFGITGRQSVAALLVFLSDVQSMGIEAAAGLKFVTAFYWDRTPETRAWSQRYFDRQGRMPTMVQASIYSAVRHYLRAIAAAGTDESKAVMAKMRELPVDDFYAKNAPLRVDGRLVHDMYLAEVKSASDVKRPWDYYNIMNTIPGDQAFQALKDGGCPLAAR</sequence>
<proteinExistence type="inferred from homology"/>
<dbReference type="AlphaFoldDB" id="A0A560DGC3"/>
<dbReference type="InterPro" id="IPR051010">
    <property type="entry name" value="BCAA_transport"/>
</dbReference>
<accession>A0A560DGC3</accession>
<comment type="caution">
    <text evidence="5">The sequence shown here is derived from an EMBL/GenBank/DDBJ whole genome shotgun (WGS) entry which is preliminary data.</text>
</comment>
<gene>
    <name evidence="5" type="ORF">FBZ96_107304</name>
</gene>
<dbReference type="RefSeq" id="WP_347339425.1">
    <property type="nucleotide sequence ID" value="NZ_VITK01000007.1"/>
</dbReference>
<dbReference type="STRING" id="1803665.GCA_001641335_06939"/>
<keyword evidence="3" id="KW-0813">Transport</keyword>
<protein>
    <submittedName>
        <fullName evidence="5">Amino acid/amide ABC transporter substrate-binding protein (HAAT family)</fullName>
    </submittedName>
</protein>
<keyword evidence="3" id="KW-0029">Amino-acid transport</keyword>
<dbReference type="InterPro" id="IPR028082">
    <property type="entry name" value="Peripla_BP_I"/>
</dbReference>
<dbReference type="InterPro" id="IPR028081">
    <property type="entry name" value="Leu-bd"/>
</dbReference>
<evidence type="ECO:0000259" key="4">
    <source>
        <dbReference type="Pfam" id="PF13458"/>
    </source>
</evidence>
<comment type="similarity">
    <text evidence="1">Belongs to the leucine-binding protein family.</text>
</comment>
<name>A0A560DGC3_9BRAD</name>
<keyword evidence="6" id="KW-1185">Reference proteome</keyword>
<dbReference type="CDD" id="cd06327">
    <property type="entry name" value="PBP1_SBP-like"/>
    <property type="match status" value="1"/>
</dbReference>
<dbReference type="PANTHER" id="PTHR30483:SF6">
    <property type="entry name" value="PERIPLASMIC BINDING PROTEIN OF ABC TRANSPORTER FOR NATURAL AMINO ACIDS"/>
    <property type="match status" value="1"/>
</dbReference>
<keyword evidence="2" id="KW-0732">Signal</keyword>
<evidence type="ECO:0000256" key="3">
    <source>
        <dbReference type="ARBA" id="ARBA00022970"/>
    </source>
</evidence>
<dbReference type="SUPFAM" id="SSF53822">
    <property type="entry name" value="Periplasmic binding protein-like I"/>
    <property type="match status" value="1"/>
</dbReference>
<organism evidence="5 6">
    <name type="scientific">Bradyrhizobium stylosanthis</name>
    <dbReference type="NCBI Taxonomy" id="1803665"/>
    <lineage>
        <taxon>Bacteria</taxon>
        <taxon>Pseudomonadati</taxon>
        <taxon>Pseudomonadota</taxon>
        <taxon>Alphaproteobacteria</taxon>
        <taxon>Hyphomicrobiales</taxon>
        <taxon>Nitrobacteraceae</taxon>
        <taxon>Bradyrhizobium</taxon>
    </lineage>
</organism>
<dbReference type="PANTHER" id="PTHR30483">
    <property type="entry name" value="LEUCINE-SPECIFIC-BINDING PROTEIN"/>
    <property type="match status" value="1"/>
</dbReference>
<evidence type="ECO:0000313" key="5">
    <source>
        <dbReference type="EMBL" id="TWA96112.1"/>
    </source>
</evidence>
<feature type="domain" description="Leucine-binding protein" evidence="4">
    <location>
        <begin position="91"/>
        <end position="428"/>
    </location>
</feature>
<dbReference type="EMBL" id="VITK01000007">
    <property type="protein sequence ID" value="TWA96112.1"/>
    <property type="molecule type" value="Genomic_DNA"/>
</dbReference>
<reference evidence="5 6" key="1">
    <citation type="submission" date="2019-06" db="EMBL/GenBank/DDBJ databases">
        <title>Genomic Encyclopedia of Type Strains, Phase IV (KMG-V): Genome sequencing to study the core and pangenomes of soil and plant-associated prokaryotes.</title>
        <authorList>
            <person name="Whitman W."/>
        </authorList>
    </citation>
    <scope>NUCLEOTIDE SEQUENCE [LARGE SCALE GENOMIC DNA]</scope>
    <source>
        <strain evidence="5 6">BR 510</strain>
    </source>
</reference>
<evidence type="ECO:0000313" key="6">
    <source>
        <dbReference type="Proteomes" id="UP000319949"/>
    </source>
</evidence>
<dbReference type="Gene3D" id="3.40.50.2300">
    <property type="match status" value="2"/>
</dbReference>
<evidence type="ECO:0000256" key="1">
    <source>
        <dbReference type="ARBA" id="ARBA00010062"/>
    </source>
</evidence>
<evidence type="ECO:0000256" key="2">
    <source>
        <dbReference type="ARBA" id="ARBA00022729"/>
    </source>
</evidence>